<evidence type="ECO:0000256" key="1">
    <source>
        <dbReference type="SAM" id="MobiDB-lite"/>
    </source>
</evidence>
<feature type="compositionally biased region" description="Low complexity" evidence="1">
    <location>
        <begin position="84"/>
        <end position="98"/>
    </location>
</feature>
<gene>
    <name evidence="2" type="ORF">EG328_003521</name>
</gene>
<organism evidence="2 3">
    <name type="scientific">Venturia inaequalis</name>
    <name type="common">Apple scab fungus</name>
    <dbReference type="NCBI Taxonomy" id="5025"/>
    <lineage>
        <taxon>Eukaryota</taxon>
        <taxon>Fungi</taxon>
        <taxon>Dikarya</taxon>
        <taxon>Ascomycota</taxon>
        <taxon>Pezizomycotina</taxon>
        <taxon>Dothideomycetes</taxon>
        <taxon>Pleosporomycetidae</taxon>
        <taxon>Venturiales</taxon>
        <taxon>Venturiaceae</taxon>
        <taxon>Venturia</taxon>
    </lineage>
</organism>
<name>A0A8H3UR07_VENIN</name>
<evidence type="ECO:0000313" key="3">
    <source>
        <dbReference type="Proteomes" id="UP000447873"/>
    </source>
</evidence>
<proteinExistence type="predicted"/>
<feature type="region of interest" description="Disordered" evidence="1">
    <location>
        <begin position="54"/>
        <end position="179"/>
    </location>
</feature>
<feature type="compositionally biased region" description="Low complexity" evidence="1">
    <location>
        <begin position="108"/>
        <end position="123"/>
    </location>
</feature>
<feature type="region of interest" description="Disordered" evidence="1">
    <location>
        <begin position="1"/>
        <end position="41"/>
    </location>
</feature>
<accession>A0A8H3UR07</accession>
<reference evidence="2 3" key="1">
    <citation type="submission" date="2018-12" db="EMBL/GenBank/DDBJ databases">
        <title>Venturia inaequalis Genome Resource.</title>
        <authorList>
            <person name="Lichtner F.J."/>
        </authorList>
    </citation>
    <scope>NUCLEOTIDE SEQUENCE [LARGE SCALE GENOMIC DNA]</scope>
    <source>
        <strain evidence="2 3">120213</strain>
    </source>
</reference>
<protein>
    <submittedName>
        <fullName evidence="2">Uncharacterized protein</fullName>
    </submittedName>
</protein>
<sequence>MIELSKDTQKAAALPNHPYKRAFSPTSEVSPPKKSKNTAADIDDRFRIVSLDDLSETESDSNKALSASAQKVRGMARANQKAIGLAPLLNPNLGGSNLFGSPQQTPRKGGSSVAAAKASAEGSMKLDEPDNTTPEKPLYTRSSHGMPSSRGMWEVPDGSMSPSAHRGDVYPGNGKKDTLASDWDLREREFSQLPVGKGTLNVHPGPIAISPFIGSLQSQDQEHHT</sequence>
<comment type="caution">
    <text evidence="2">The sequence shown here is derived from an EMBL/GenBank/DDBJ whole genome shotgun (WGS) entry which is preliminary data.</text>
</comment>
<evidence type="ECO:0000313" key="2">
    <source>
        <dbReference type="EMBL" id="KAE9974984.1"/>
    </source>
</evidence>
<dbReference type="EMBL" id="WNWS01000205">
    <property type="protein sequence ID" value="KAE9974984.1"/>
    <property type="molecule type" value="Genomic_DNA"/>
</dbReference>
<dbReference type="Proteomes" id="UP000447873">
    <property type="component" value="Unassembled WGS sequence"/>
</dbReference>
<dbReference type="AlphaFoldDB" id="A0A8H3UR07"/>